<dbReference type="EMBL" id="BMAC01000149">
    <property type="protein sequence ID" value="GFP87588.1"/>
    <property type="molecule type" value="Genomic_DNA"/>
</dbReference>
<dbReference type="GO" id="GO:0004497">
    <property type="term" value="F:monooxygenase activity"/>
    <property type="evidence" value="ECO:0007669"/>
    <property type="project" value="InterPro"/>
</dbReference>
<dbReference type="Proteomes" id="UP000653305">
    <property type="component" value="Unassembled WGS sequence"/>
</dbReference>
<accession>A0A830BRQ0</accession>
<proteinExistence type="predicted"/>
<protein>
    <submittedName>
        <fullName evidence="1">Ferruginol synthase</fullName>
    </submittedName>
</protein>
<dbReference type="GO" id="GO:0016705">
    <property type="term" value="F:oxidoreductase activity, acting on paired donors, with incorporation or reduction of molecular oxygen"/>
    <property type="evidence" value="ECO:0007669"/>
    <property type="project" value="InterPro"/>
</dbReference>
<sequence length="158" mass="17152">MSLKLGGITAVVISSPETAETVFAKNDLLFSSRKALMAIEIVGHSELSMAWIPVGGQWRKLRKICKEHMLSMARLDASRGLRKEKLDKLCEFMRACSESSRAMDIGDVVEPDLCDALLVGLGDVRFGLVAGDEGRGLSPDEVRGEPESHGLFSGFEAV</sequence>
<dbReference type="PANTHER" id="PTHR24299">
    <property type="entry name" value="CYTOCHROME P450 FAMILY 1"/>
    <property type="match status" value="1"/>
</dbReference>
<name>A0A830BRQ0_9LAMI</name>
<reference evidence="1" key="1">
    <citation type="submission" date="2020-07" db="EMBL/GenBank/DDBJ databases">
        <title>Ethylene signaling mediates host invasion by parasitic plants.</title>
        <authorList>
            <person name="Yoshida S."/>
        </authorList>
    </citation>
    <scope>NUCLEOTIDE SEQUENCE</scope>
    <source>
        <strain evidence="1">Okayama</strain>
    </source>
</reference>
<comment type="caution">
    <text evidence="1">The sequence shown here is derived from an EMBL/GenBank/DDBJ whole genome shotgun (WGS) entry which is preliminary data.</text>
</comment>
<dbReference type="AlphaFoldDB" id="A0A830BRQ0"/>
<dbReference type="GO" id="GO:0005506">
    <property type="term" value="F:iron ion binding"/>
    <property type="evidence" value="ECO:0007669"/>
    <property type="project" value="InterPro"/>
</dbReference>
<dbReference type="PANTHER" id="PTHR24299:SF59">
    <property type="entry name" value="CYTOCHROME P450 SUPERFAMILY PROTEIN"/>
    <property type="match status" value="1"/>
</dbReference>
<dbReference type="InterPro" id="IPR001128">
    <property type="entry name" value="Cyt_P450"/>
</dbReference>
<dbReference type="Gene3D" id="1.10.630.10">
    <property type="entry name" value="Cytochrome P450"/>
    <property type="match status" value="1"/>
</dbReference>
<evidence type="ECO:0000313" key="2">
    <source>
        <dbReference type="Proteomes" id="UP000653305"/>
    </source>
</evidence>
<gene>
    <name evidence="1" type="ORF">PHJA_000902500</name>
</gene>
<dbReference type="GO" id="GO:0020037">
    <property type="term" value="F:heme binding"/>
    <property type="evidence" value="ECO:0007669"/>
    <property type="project" value="InterPro"/>
</dbReference>
<dbReference type="InterPro" id="IPR036396">
    <property type="entry name" value="Cyt_P450_sf"/>
</dbReference>
<keyword evidence="2" id="KW-1185">Reference proteome</keyword>
<dbReference type="Pfam" id="PF00067">
    <property type="entry name" value="p450"/>
    <property type="match status" value="1"/>
</dbReference>
<organism evidence="1 2">
    <name type="scientific">Phtheirospermum japonicum</name>
    <dbReference type="NCBI Taxonomy" id="374723"/>
    <lineage>
        <taxon>Eukaryota</taxon>
        <taxon>Viridiplantae</taxon>
        <taxon>Streptophyta</taxon>
        <taxon>Embryophyta</taxon>
        <taxon>Tracheophyta</taxon>
        <taxon>Spermatophyta</taxon>
        <taxon>Magnoliopsida</taxon>
        <taxon>eudicotyledons</taxon>
        <taxon>Gunneridae</taxon>
        <taxon>Pentapetalae</taxon>
        <taxon>asterids</taxon>
        <taxon>lamiids</taxon>
        <taxon>Lamiales</taxon>
        <taxon>Orobanchaceae</taxon>
        <taxon>Orobanchaceae incertae sedis</taxon>
        <taxon>Phtheirospermum</taxon>
    </lineage>
</organism>
<dbReference type="SUPFAM" id="SSF48264">
    <property type="entry name" value="Cytochrome P450"/>
    <property type="match status" value="1"/>
</dbReference>
<dbReference type="OrthoDB" id="1739549at2759"/>
<evidence type="ECO:0000313" key="1">
    <source>
        <dbReference type="EMBL" id="GFP87588.1"/>
    </source>
</evidence>